<evidence type="ECO:0000256" key="2">
    <source>
        <dbReference type="ARBA" id="ARBA00022857"/>
    </source>
</evidence>
<evidence type="ECO:0008006" key="8">
    <source>
        <dbReference type="Google" id="ProtNLM"/>
    </source>
</evidence>
<comment type="similarity">
    <text evidence="1">Belongs to the short-chain dehydrogenases/reductases (SDR) family.</text>
</comment>
<evidence type="ECO:0000313" key="7">
    <source>
        <dbReference type="Proteomes" id="UP001213000"/>
    </source>
</evidence>
<evidence type="ECO:0000256" key="4">
    <source>
        <dbReference type="ARBA" id="ARBA00037096"/>
    </source>
</evidence>
<feature type="transmembrane region" description="Helical" evidence="5">
    <location>
        <begin position="16"/>
        <end position="38"/>
    </location>
</feature>
<dbReference type="InterPro" id="IPR020904">
    <property type="entry name" value="Sc_DH/Rdtase_CS"/>
</dbReference>
<dbReference type="InterPro" id="IPR002347">
    <property type="entry name" value="SDR_fam"/>
</dbReference>
<dbReference type="InterPro" id="IPR036291">
    <property type="entry name" value="NAD(P)-bd_dom_sf"/>
</dbReference>
<keyword evidence="5" id="KW-1133">Transmembrane helix</keyword>
<keyword evidence="3" id="KW-0560">Oxidoreductase</keyword>
<evidence type="ECO:0000256" key="1">
    <source>
        <dbReference type="ARBA" id="ARBA00006484"/>
    </source>
</evidence>
<proteinExistence type="inferred from homology"/>
<dbReference type="PROSITE" id="PS00061">
    <property type="entry name" value="ADH_SHORT"/>
    <property type="match status" value="1"/>
</dbReference>
<dbReference type="SUPFAM" id="SSF51735">
    <property type="entry name" value="NAD(P)-binding Rossmann-fold domains"/>
    <property type="match status" value="1"/>
</dbReference>
<keyword evidence="7" id="KW-1185">Reference proteome</keyword>
<dbReference type="Proteomes" id="UP001213000">
    <property type="component" value="Unassembled WGS sequence"/>
</dbReference>
<name>A0AAD5YT98_9AGAR</name>
<keyword evidence="5" id="KW-0472">Membrane</keyword>
<gene>
    <name evidence="6" type="ORF">NP233_g4085</name>
</gene>
<comment type="function">
    <text evidence="4">Putative oxidoreductase.</text>
</comment>
<keyword evidence="2" id="KW-0521">NADP</keyword>
<dbReference type="GO" id="GO:0016020">
    <property type="term" value="C:membrane"/>
    <property type="evidence" value="ECO:0007669"/>
    <property type="project" value="TreeGrafter"/>
</dbReference>
<dbReference type="Pfam" id="PF00106">
    <property type="entry name" value="adh_short"/>
    <property type="match status" value="1"/>
</dbReference>
<dbReference type="EMBL" id="JANIEX010000211">
    <property type="protein sequence ID" value="KAJ3570927.1"/>
    <property type="molecule type" value="Genomic_DNA"/>
</dbReference>
<evidence type="ECO:0000256" key="5">
    <source>
        <dbReference type="SAM" id="Phobius"/>
    </source>
</evidence>
<protein>
    <recommendedName>
        <fullName evidence="8">NAD(P)-binding protein</fullName>
    </recommendedName>
</protein>
<comment type="caution">
    <text evidence="6">The sequence shown here is derived from an EMBL/GenBank/DDBJ whole genome shotgun (WGS) entry which is preliminary data.</text>
</comment>
<dbReference type="AlphaFoldDB" id="A0AAD5YT98"/>
<dbReference type="Gene3D" id="3.40.50.720">
    <property type="entry name" value="NAD(P)-binding Rossmann-like Domain"/>
    <property type="match status" value="1"/>
</dbReference>
<evidence type="ECO:0000313" key="6">
    <source>
        <dbReference type="EMBL" id="KAJ3570927.1"/>
    </source>
</evidence>
<dbReference type="PANTHER" id="PTHR44196">
    <property type="entry name" value="DEHYDROGENASE/REDUCTASE SDR FAMILY MEMBER 7B"/>
    <property type="match status" value="1"/>
</dbReference>
<reference evidence="6" key="1">
    <citation type="submission" date="2022-07" db="EMBL/GenBank/DDBJ databases">
        <title>Genome Sequence of Leucocoprinus birnbaumii.</title>
        <authorList>
            <person name="Buettner E."/>
        </authorList>
    </citation>
    <scope>NUCLEOTIDE SEQUENCE</scope>
    <source>
        <strain evidence="6">VT141</strain>
    </source>
</reference>
<dbReference type="GO" id="GO:0016491">
    <property type="term" value="F:oxidoreductase activity"/>
    <property type="evidence" value="ECO:0007669"/>
    <property type="project" value="UniProtKB-KW"/>
</dbReference>
<evidence type="ECO:0000256" key="3">
    <source>
        <dbReference type="ARBA" id="ARBA00023002"/>
    </source>
</evidence>
<sequence length="326" mass="34635">MSLKNIPPVRYTLQNVLISLGTVVSSVSSLALTAGVILPLSIARNFVPVNLLQGPQPRRVILVVGASSGIGYEVTKIYAAQPETTIIAASSKPAKVKEAVTSLGKTQATIVTTKLDLKSGPQKISDKVKELEADHGPITHLYAVSGISNHLDSAKPWGLEVTNEMIDVNIKGTVATVITLYDLMKERGFGKICIVGSVAGYSAPANMISYASTKAFINTFATSLRAIASHEQNGVNVVCVAPGFIKTRMTDRMRSQGSTMPGFEFANAEGMAQAMVDGVEQDGVGLVSWPLRQSVLMYALQGLNPLCDTLGRLLTFKAKVSGKKIT</sequence>
<dbReference type="PRINTS" id="PR00081">
    <property type="entry name" value="GDHRDH"/>
</dbReference>
<accession>A0AAD5YT98</accession>
<keyword evidence="5" id="KW-0812">Transmembrane</keyword>
<organism evidence="6 7">
    <name type="scientific">Leucocoprinus birnbaumii</name>
    <dbReference type="NCBI Taxonomy" id="56174"/>
    <lineage>
        <taxon>Eukaryota</taxon>
        <taxon>Fungi</taxon>
        <taxon>Dikarya</taxon>
        <taxon>Basidiomycota</taxon>
        <taxon>Agaricomycotina</taxon>
        <taxon>Agaricomycetes</taxon>
        <taxon>Agaricomycetidae</taxon>
        <taxon>Agaricales</taxon>
        <taxon>Agaricineae</taxon>
        <taxon>Agaricaceae</taxon>
        <taxon>Leucocoprinus</taxon>
    </lineage>
</organism>
<dbReference type="PANTHER" id="PTHR44196:SF1">
    <property type="entry name" value="DEHYDROGENASE_REDUCTASE SDR FAMILY MEMBER 7B"/>
    <property type="match status" value="1"/>
</dbReference>